<organism evidence="1 2">
    <name type="scientific">Rotaria magnacalcarata</name>
    <dbReference type="NCBI Taxonomy" id="392030"/>
    <lineage>
        <taxon>Eukaryota</taxon>
        <taxon>Metazoa</taxon>
        <taxon>Spiralia</taxon>
        <taxon>Gnathifera</taxon>
        <taxon>Rotifera</taxon>
        <taxon>Eurotatoria</taxon>
        <taxon>Bdelloidea</taxon>
        <taxon>Philodinida</taxon>
        <taxon>Philodinidae</taxon>
        <taxon>Rotaria</taxon>
    </lineage>
</organism>
<accession>A0A8S3DRB7</accession>
<comment type="caution">
    <text evidence="1">The sequence shown here is derived from an EMBL/GenBank/DDBJ whole genome shotgun (WGS) entry which is preliminary data.</text>
</comment>
<reference evidence="1" key="1">
    <citation type="submission" date="2021-02" db="EMBL/GenBank/DDBJ databases">
        <authorList>
            <person name="Nowell W R."/>
        </authorList>
    </citation>
    <scope>NUCLEOTIDE SEQUENCE</scope>
</reference>
<sequence length="82" mass="9182">MKKGEEDPKSTKISVYPSLVENKEALILQPVATPTPINLIEFNSSLKGDIVEDENHLIVNDVIEVMDSNMNNQADICDNQRK</sequence>
<name>A0A8S3DRB7_9BILA</name>
<dbReference type="Proteomes" id="UP000676336">
    <property type="component" value="Unassembled WGS sequence"/>
</dbReference>
<dbReference type="AlphaFoldDB" id="A0A8S3DRB7"/>
<dbReference type="EMBL" id="CAJOBI010217669">
    <property type="protein sequence ID" value="CAF5033546.1"/>
    <property type="molecule type" value="Genomic_DNA"/>
</dbReference>
<proteinExistence type="predicted"/>
<evidence type="ECO:0000313" key="1">
    <source>
        <dbReference type="EMBL" id="CAF5033546.1"/>
    </source>
</evidence>
<gene>
    <name evidence="1" type="ORF">SMN809_LOCUS58254</name>
</gene>
<feature type="non-terminal residue" evidence="1">
    <location>
        <position position="1"/>
    </location>
</feature>
<evidence type="ECO:0000313" key="2">
    <source>
        <dbReference type="Proteomes" id="UP000676336"/>
    </source>
</evidence>
<protein>
    <submittedName>
        <fullName evidence="1">Uncharacterized protein</fullName>
    </submittedName>
</protein>